<dbReference type="GO" id="GO:0043565">
    <property type="term" value="F:sequence-specific DNA binding"/>
    <property type="evidence" value="ECO:0007669"/>
    <property type="project" value="InterPro"/>
</dbReference>
<keyword evidence="3" id="KW-0804">Transcription</keyword>
<evidence type="ECO:0000259" key="4">
    <source>
        <dbReference type="PROSITE" id="PS01124"/>
    </source>
</evidence>
<dbReference type="Gene3D" id="1.10.10.60">
    <property type="entry name" value="Homeodomain-like"/>
    <property type="match status" value="2"/>
</dbReference>
<name>A0A1I7H7S8_9FLAO</name>
<feature type="domain" description="HTH araC/xylS-type" evidence="4">
    <location>
        <begin position="184"/>
        <end position="282"/>
    </location>
</feature>
<proteinExistence type="predicted"/>
<dbReference type="PRINTS" id="PR00032">
    <property type="entry name" value="HTHARAC"/>
</dbReference>
<dbReference type="PANTHER" id="PTHR43280:SF27">
    <property type="entry name" value="TRANSCRIPTIONAL REGULATOR MTLR"/>
    <property type="match status" value="1"/>
</dbReference>
<dbReference type="STRING" id="1224947.SAMN05216480_107172"/>
<dbReference type="InterPro" id="IPR018060">
    <property type="entry name" value="HTH_AraC"/>
</dbReference>
<dbReference type="InterPro" id="IPR011051">
    <property type="entry name" value="RmlC_Cupin_sf"/>
</dbReference>
<dbReference type="GO" id="GO:0003700">
    <property type="term" value="F:DNA-binding transcription factor activity"/>
    <property type="evidence" value="ECO:0007669"/>
    <property type="project" value="InterPro"/>
</dbReference>
<keyword evidence="2 5" id="KW-0238">DNA-binding</keyword>
<organism evidence="5 6">
    <name type="scientific">Pustulibacterium marinum</name>
    <dbReference type="NCBI Taxonomy" id="1224947"/>
    <lineage>
        <taxon>Bacteria</taxon>
        <taxon>Pseudomonadati</taxon>
        <taxon>Bacteroidota</taxon>
        <taxon>Flavobacteriia</taxon>
        <taxon>Flavobacteriales</taxon>
        <taxon>Flavobacteriaceae</taxon>
        <taxon>Pustulibacterium</taxon>
    </lineage>
</organism>
<reference evidence="5 6" key="1">
    <citation type="submission" date="2016-10" db="EMBL/GenBank/DDBJ databases">
        <authorList>
            <person name="de Groot N.N."/>
        </authorList>
    </citation>
    <scope>NUCLEOTIDE SEQUENCE [LARGE SCALE GENOMIC DNA]</scope>
    <source>
        <strain evidence="5 6">CGMCC 1.12333</strain>
    </source>
</reference>
<dbReference type="SUPFAM" id="SSF51182">
    <property type="entry name" value="RmlC-like cupins"/>
    <property type="match status" value="1"/>
</dbReference>
<evidence type="ECO:0000313" key="6">
    <source>
        <dbReference type="Proteomes" id="UP000199138"/>
    </source>
</evidence>
<dbReference type="AlphaFoldDB" id="A0A1I7H7S8"/>
<dbReference type="OrthoDB" id="1410704at2"/>
<dbReference type="EMBL" id="FPBK01000007">
    <property type="protein sequence ID" value="SFU56724.1"/>
    <property type="molecule type" value="Genomic_DNA"/>
</dbReference>
<dbReference type="SMART" id="SM00342">
    <property type="entry name" value="HTH_ARAC"/>
    <property type="match status" value="1"/>
</dbReference>
<evidence type="ECO:0000256" key="2">
    <source>
        <dbReference type="ARBA" id="ARBA00023125"/>
    </source>
</evidence>
<dbReference type="Gene3D" id="2.60.120.10">
    <property type="entry name" value="Jelly Rolls"/>
    <property type="match status" value="1"/>
</dbReference>
<dbReference type="PROSITE" id="PS01124">
    <property type="entry name" value="HTH_ARAC_FAMILY_2"/>
    <property type="match status" value="1"/>
</dbReference>
<evidence type="ECO:0000256" key="1">
    <source>
        <dbReference type="ARBA" id="ARBA00023015"/>
    </source>
</evidence>
<dbReference type="PANTHER" id="PTHR43280">
    <property type="entry name" value="ARAC-FAMILY TRANSCRIPTIONAL REGULATOR"/>
    <property type="match status" value="1"/>
</dbReference>
<gene>
    <name evidence="5" type="ORF">SAMN05216480_107172</name>
</gene>
<keyword evidence="1" id="KW-0805">Transcription regulation</keyword>
<evidence type="ECO:0000256" key="3">
    <source>
        <dbReference type="ARBA" id="ARBA00023163"/>
    </source>
</evidence>
<dbReference type="InterPro" id="IPR013096">
    <property type="entry name" value="Cupin_2"/>
</dbReference>
<sequence>MKKLKYSIIPQSETSSFFFDHVHISPSDQIAFHQHEELEISYILKGQGTRVIGDKMERFSQGEVIFIPSNVPHCWSFDADKVDDEGKIENITLIIHKEVLERLALNFPECVLSIRTLLDIRTGLSLSLAAIEKVQFLLRRMVKENDLERLSSLLLIVQAIATTAHVHREVGDAIHKKNSSNKLHLIHRYVMHNFQRHMTIEEVASTVQMSKSSFCIFFKREVGMTFITFLNEFRVKSACKMLNETDRSIAEICYAVGFTDIPHFNRTFKKVLGGTPTEFRRRILKV</sequence>
<keyword evidence="6" id="KW-1185">Reference proteome</keyword>
<dbReference type="InterPro" id="IPR020449">
    <property type="entry name" value="Tscrpt_reg_AraC-type_HTH"/>
</dbReference>
<dbReference type="Pfam" id="PF07883">
    <property type="entry name" value="Cupin_2"/>
    <property type="match status" value="1"/>
</dbReference>
<accession>A0A1I7H7S8</accession>
<dbReference type="Proteomes" id="UP000199138">
    <property type="component" value="Unassembled WGS sequence"/>
</dbReference>
<dbReference type="RefSeq" id="WP_093025224.1">
    <property type="nucleotide sequence ID" value="NZ_FPBK01000007.1"/>
</dbReference>
<dbReference type="InterPro" id="IPR009057">
    <property type="entry name" value="Homeodomain-like_sf"/>
</dbReference>
<dbReference type="InterPro" id="IPR014710">
    <property type="entry name" value="RmlC-like_jellyroll"/>
</dbReference>
<evidence type="ECO:0000313" key="5">
    <source>
        <dbReference type="EMBL" id="SFU56724.1"/>
    </source>
</evidence>
<dbReference type="SUPFAM" id="SSF46689">
    <property type="entry name" value="Homeodomain-like"/>
    <property type="match status" value="2"/>
</dbReference>
<dbReference type="PROSITE" id="PS00041">
    <property type="entry name" value="HTH_ARAC_FAMILY_1"/>
    <property type="match status" value="1"/>
</dbReference>
<protein>
    <submittedName>
        <fullName evidence="5">AraC-type DNA-binding protein</fullName>
    </submittedName>
</protein>
<dbReference type="Pfam" id="PF12833">
    <property type="entry name" value="HTH_18"/>
    <property type="match status" value="1"/>
</dbReference>
<dbReference type="InterPro" id="IPR018062">
    <property type="entry name" value="HTH_AraC-typ_CS"/>
</dbReference>